<dbReference type="EMBL" id="JAAEDH010000001">
    <property type="protein sequence ID" value="MBR0653690.1"/>
    <property type="molecule type" value="Genomic_DNA"/>
</dbReference>
<feature type="compositionally biased region" description="Basic and acidic residues" evidence="1">
    <location>
        <begin position="1"/>
        <end position="15"/>
    </location>
</feature>
<comment type="caution">
    <text evidence="2">The sequence shown here is derived from an EMBL/GenBank/DDBJ whole genome shotgun (WGS) entry which is preliminary data.</text>
</comment>
<evidence type="ECO:0000313" key="2">
    <source>
        <dbReference type="EMBL" id="MBR0653690.1"/>
    </source>
</evidence>
<name>A0AAF1JZA7_9PROT</name>
<reference evidence="2" key="2">
    <citation type="journal article" date="2021" name="Syst. Appl. Microbiol.">
        <title>Roseomonas hellenica sp. nov., isolated from roots of wild-growing Alkanna tinctoria.</title>
        <authorList>
            <person name="Rat A."/>
            <person name="Naranjo H.D."/>
            <person name="Lebbe L."/>
            <person name="Cnockaert M."/>
            <person name="Krigas N."/>
            <person name="Grigoriadou K."/>
            <person name="Maloupa E."/>
            <person name="Willems A."/>
        </authorList>
    </citation>
    <scope>NUCLEOTIDE SEQUENCE</scope>
    <source>
        <strain evidence="2">LMG 28251</strain>
    </source>
</reference>
<sequence>MAATTDLERVVEQLRRGAPTRQSLEALRRGQQPEATASAEDCLKAGRDPARVFDPIRRQQGTRDAA</sequence>
<dbReference type="AlphaFoldDB" id="A0AAF1JZA7"/>
<dbReference type="Proteomes" id="UP001196068">
    <property type="component" value="Unassembled WGS sequence"/>
</dbReference>
<dbReference type="RefSeq" id="WP_211872382.1">
    <property type="nucleotide sequence ID" value="NZ_JAAEDH010000001.1"/>
</dbReference>
<protein>
    <submittedName>
        <fullName evidence="2">Uncharacterized protein</fullName>
    </submittedName>
</protein>
<accession>A0AAF1JZA7</accession>
<reference evidence="2" key="1">
    <citation type="submission" date="2020-01" db="EMBL/GenBank/DDBJ databases">
        <authorList>
            <person name="Rat A."/>
        </authorList>
    </citation>
    <scope>NUCLEOTIDE SEQUENCE</scope>
    <source>
        <strain evidence="2">LMG 28251</strain>
    </source>
</reference>
<evidence type="ECO:0000313" key="3">
    <source>
        <dbReference type="Proteomes" id="UP001196068"/>
    </source>
</evidence>
<keyword evidence="3" id="KW-1185">Reference proteome</keyword>
<proteinExistence type="predicted"/>
<evidence type="ECO:0000256" key="1">
    <source>
        <dbReference type="SAM" id="MobiDB-lite"/>
    </source>
</evidence>
<organism evidence="2 3">
    <name type="scientific">Plastoroseomonas arctica</name>
    <dbReference type="NCBI Taxonomy" id="1509237"/>
    <lineage>
        <taxon>Bacteria</taxon>
        <taxon>Pseudomonadati</taxon>
        <taxon>Pseudomonadota</taxon>
        <taxon>Alphaproteobacteria</taxon>
        <taxon>Acetobacterales</taxon>
        <taxon>Acetobacteraceae</taxon>
        <taxon>Plastoroseomonas</taxon>
    </lineage>
</organism>
<gene>
    <name evidence="2" type="ORF">GXW79_01220</name>
</gene>
<feature type="region of interest" description="Disordered" evidence="1">
    <location>
        <begin position="1"/>
        <end position="66"/>
    </location>
</feature>
<feature type="compositionally biased region" description="Basic and acidic residues" evidence="1">
    <location>
        <begin position="41"/>
        <end position="57"/>
    </location>
</feature>